<keyword evidence="1" id="KW-0472">Membrane</keyword>
<evidence type="ECO:0000313" key="3">
    <source>
        <dbReference type="Proteomes" id="UP000050421"/>
    </source>
</evidence>
<organism evidence="2 3">
    <name type="scientific">Algoriphagus marincola HL-49</name>
    <dbReference type="NCBI Taxonomy" id="1305737"/>
    <lineage>
        <taxon>Bacteria</taxon>
        <taxon>Pseudomonadati</taxon>
        <taxon>Bacteroidota</taxon>
        <taxon>Cytophagia</taxon>
        <taxon>Cytophagales</taxon>
        <taxon>Cyclobacteriaceae</taxon>
        <taxon>Algoriphagus</taxon>
    </lineage>
</organism>
<dbReference type="Proteomes" id="UP000050421">
    <property type="component" value="Unassembled WGS sequence"/>
</dbReference>
<dbReference type="OrthoDB" id="9785438at2"/>
<dbReference type="InterPro" id="IPR052927">
    <property type="entry name" value="DCC_oxidoreductase"/>
</dbReference>
<comment type="caution">
    <text evidence="2">The sequence shown here is derived from an EMBL/GenBank/DDBJ whole genome shotgun (WGS) entry which is preliminary data.</text>
</comment>
<keyword evidence="1" id="KW-0812">Transmembrane</keyword>
<name>A0A0P7X464_9BACT</name>
<dbReference type="EMBL" id="LJXT01000143">
    <property type="protein sequence ID" value="KPQ09441.1"/>
    <property type="molecule type" value="Genomic_DNA"/>
</dbReference>
<dbReference type="PANTHER" id="PTHR33639:SF2">
    <property type="entry name" value="DUF393 DOMAIN-CONTAINING PROTEIN"/>
    <property type="match status" value="1"/>
</dbReference>
<proteinExistence type="predicted"/>
<dbReference type="PANTHER" id="PTHR33639">
    <property type="entry name" value="THIOL-DISULFIDE OXIDOREDUCTASE DCC"/>
    <property type="match status" value="1"/>
</dbReference>
<protein>
    <recommendedName>
        <fullName evidence="4">Thiol-disulfide oxidoreductase DCC</fullName>
    </recommendedName>
</protein>
<keyword evidence="1" id="KW-1133">Transmembrane helix</keyword>
<reference evidence="2 3" key="1">
    <citation type="submission" date="2015-09" db="EMBL/GenBank/DDBJ databases">
        <title>Identification and resolution of microdiversity through metagenomic sequencing of parallel consortia.</title>
        <authorList>
            <person name="Nelson W.C."/>
            <person name="Romine M.F."/>
            <person name="Lindemann S.R."/>
        </authorList>
    </citation>
    <scope>NUCLEOTIDE SEQUENCE [LARGE SCALE GENOMIC DNA]</scope>
    <source>
        <strain evidence="2">HL-49</strain>
    </source>
</reference>
<sequence length="142" mass="16874">MNRQKSIIFFDGVCNLCNSSIDFIIKRDKNNHFLVGALQDDFSKKILSSYDVKEDYLDSLVLLEDSKIYYRSTAALMISRKLSGFWPFFYAFIILPAWLRDPIYDWIGRNRYRWFGKKETCRLPTPKEKSKFLSPENFSQKD</sequence>
<dbReference type="PATRIC" id="fig|1305737.6.peg.263"/>
<feature type="transmembrane region" description="Helical" evidence="1">
    <location>
        <begin position="82"/>
        <end position="99"/>
    </location>
</feature>
<dbReference type="eggNOG" id="COG3011">
    <property type="taxonomic scope" value="Bacteria"/>
</dbReference>
<evidence type="ECO:0008006" key="4">
    <source>
        <dbReference type="Google" id="ProtNLM"/>
    </source>
</evidence>
<evidence type="ECO:0000256" key="1">
    <source>
        <dbReference type="SAM" id="Phobius"/>
    </source>
</evidence>
<gene>
    <name evidence="2" type="ORF">HLUCCX10_16325</name>
</gene>
<evidence type="ECO:0000313" key="2">
    <source>
        <dbReference type="EMBL" id="KPQ09441.1"/>
    </source>
</evidence>
<accession>A0A0P7X464</accession>
<dbReference type="AlphaFoldDB" id="A0A0P7X464"/>
<dbReference type="GO" id="GO:0015035">
    <property type="term" value="F:protein-disulfide reductase activity"/>
    <property type="evidence" value="ECO:0007669"/>
    <property type="project" value="InterPro"/>
</dbReference>
<dbReference type="Pfam" id="PF04134">
    <property type="entry name" value="DCC1-like"/>
    <property type="match status" value="1"/>
</dbReference>
<dbReference type="STRING" id="1305737.GCA_000526355_00005"/>
<dbReference type="InterPro" id="IPR007263">
    <property type="entry name" value="DCC1-like"/>
</dbReference>